<dbReference type="SUPFAM" id="SSF56529">
    <property type="entry name" value="FAH"/>
    <property type="match status" value="1"/>
</dbReference>
<protein>
    <recommendedName>
        <fullName evidence="5">fumarylacetoacetase</fullName>
        <ecNumber evidence="5">3.7.1.2</ecNumber>
    </recommendedName>
</protein>
<dbReference type="Pfam" id="PF00560">
    <property type="entry name" value="LRR_1"/>
    <property type="match status" value="1"/>
</dbReference>
<dbReference type="InterPro" id="IPR036462">
    <property type="entry name" value="Fumarylacetoacetase_N_sf"/>
</dbReference>
<evidence type="ECO:0000256" key="9">
    <source>
        <dbReference type="ARBA" id="ARBA00022801"/>
    </source>
</evidence>
<dbReference type="Pfam" id="PF01557">
    <property type="entry name" value="FAA_hydrolase"/>
    <property type="match status" value="1"/>
</dbReference>
<dbReference type="Gene3D" id="3.80.10.10">
    <property type="entry name" value="Ribonuclease Inhibitor"/>
    <property type="match status" value="2"/>
</dbReference>
<keyword evidence="11" id="KW-0460">Magnesium</keyword>
<feature type="domain" description="Leucine-rich repeat-containing N-terminal plant-type" evidence="17">
    <location>
        <begin position="52"/>
        <end position="84"/>
    </location>
</feature>
<evidence type="ECO:0000256" key="6">
    <source>
        <dbReference type="ARBA" id="ARBA00022614"/>
    </source>
</evidence>
<feature type="region of interest" description="Disordered" evidence="14">
    <location>
        <begin position="348"/>
        <end position="397"/>
    </location>
</feature>
<evidence type="ECO:0000256" key="10">
    <source>
        <dbReference type="ARBA" id="ARBA00022837"/>
    </source>
</evidence>
<keyword evidence="8" id="KW-0677">Repeat</keyword>
<gene>
    <name evidence="19" type="primary">A06p010740.1_BraROA</name>
    <name evidence="19" type="ORF">IGI04_021973</name>
</gene>
<comment type="cofactor">
    <cofactor evidence="2">
        <name>Mg(2+)</name>
        <dbReference type="ChEBI" id="CHEBI:18420"/>
    </cofactor>
</comment>
<sequence>MLLPPLRLFFLCLCLSSVCLLQIKADGVLGIRIKVDPKLKFENPKLRQAYIALQSWKLAIFSDPFNFTANWNGSDVCSYNGIYCAPFPVSYNKTRVVAGIDLNHADMAGYLPSELGLLRDLALFHLNSNRFCGEVPLTFNRMKLLYELDLSNNRFVGKFPNVVLTLPSLKFLDLRFNEFEGKIPSKLFDRELDAIFLNHNRFRFGIPKNMGNSPIGNLKKVTVFDVSSNRLRGPLPSSVGNMKSLEELHVANNGFTGVIPPSICQLPSLENFTFSSNFFRGRAPICGAVSVVNGSMNCLTLMARQRSAKECLSLLARPVDCSKFGCYNIFSPPPPTFKMAPIFRKLPPPPSSKMSPTVRAYSPPPPPSSKMSSTVRAYSPPSPPSSKMSPTVRANPPPPPPPYVYSSPPPPPYVYSSPSPPPPPPYVHSSPPPPPYVYSSPPPPALSPPPPCPESSPPPPYVYSSPPPPPPSPPPPCPDSSPPPPVVYYASATQSPPPPSPVYYPLETQSPPPPPSPVYYPSETQSPPPPTPVYYPSETQSPPPPTDYNYSPSQSPPPAKGCNDVHPPQTPYEPTPEYSYTSSSPPPPPSYHDTSLPPIPSVSYDSSPPPSNYHHLKNGSSNKKKLYTYHCPFFISSVLFESVVKLWKLRHTYIIRFSSMALLKSFVDVAPHSHFPIQNLPYGVFKPDSNSTPRPAVAIGDSVLDLSAISEAGLFDGPILNGSDCFLQPSQNLDLVFSQSLLYAQPNLNKFLAMGRPAWKEARSTLQRILSSSEPSLRDNDDLRRKSFYEMNKVEMVVPMVIGDYTDFFASMHHAKNCGLMFRGPQNAINPNWFRLPIAYHGRASSIVISGTDIIRPRGQGHPQGDSEPYFGPSKKLDFELEMAAVVGPGNELGKPIDVNNAADHIFGLVLMNDWSARDIQAWEYVPLGPFLGKSFGTTVSPWIVTLDALEPFSCQAPKQDPPPLPYLTEKESVNYDISLEVQLKPSGKDESSVITKSNFQNLYWTITQQLAHHTVNGCNLRPGDLLGTGTISGPEPDSYGCLLELTWNGQKPLSMNGTTQTFLQDGDQVTFSGVCKVMEMVTMSDLEHAQGKFYLHCLDELSKEVGGKKDLIHIHITIKHLENES</sequence>
<evidence type="ECO:0000256" key="5">
    <source>
        <dbReference type="ARBA" id="ARBA00012094"/>
    </source>
</evidence>
<feature type="domain" description="Fumarylacetoacetase N-terminal" evidence="18">
    <location>
        <begin position="678"/>
        <end position="799"/>
    </location>
</feature>
<evidence type="ECO:0000259" key="18">
    <source>
        <dbReference type="Pfam" id="PF09298"/>
    </source>
</evidence>
<evidence type="ECO:0000256" key="12">
    <source>
        <dbReference type="ARBA" id="ARBA00022878"/>
    </source>
</evidence>
<keyword evidence="12" id="KW-0828">Tyrosine catabolism</keyword>
<dbReference type="InterPro" id="IPR015377">
    <property type="entry name" value="Fumarylacetoacetase_N"/>
</dbReference>
<dbReference type="NCBIfam" id="TIGR01266">
    <property type="entry name" value="fum_ac_acetase"/>
    <property type="match status" value="1"/>
</dbReference>
<evidence type="ECO:0000256" key="4">
    <source>
        <dbReference type="ARBA" id="ARBA00010211"/>
    </source>
</evidence>
<evidence type="ECO:0000256" key="1">
    <source>
        <dbReference type="ARBA" id="ARBA00001913"/>
    </source>
</evidence>
<keyword evidence="7" id="KW-0479">Metal-binding</keyword>
<feature type="compositionally biased region" description="Pro residues" evidence="14">
    <location>
        <begin position="437"/>
        <end position="486"/>
    </location>
</feature>
<feature type="chain" id="PRO_5045985210" description="fumarylacetoacetase" evidence="15">
    <location>
        <begin position="31"/>
        <end position="1126"/>
    </location>
</feature>
<dbReference type="Pfam" id="PF08263">
    <property type="entry name" value="LRRNT_2"/>
    <property type="match status" value="1"/>
</dbReference>
<keyword evidence="9" id="KW-0378">Hydrolase</keyword>
<evidence type="ECO:0000256" key="3">
    <source>
        <dbReference type="ARBA" id="ARBA00004782"/>
    </source>
</evidence>
<dbReference type="PANTHER" id="PTHR43069">
    <property type="entry name" value="FUMARYLACETOACETASE"/>
    <property type="match status" value="1"/>
</dbReference>
<dbReference type="EC" id="3.7.1.2" evidence="5"/>
<comment type="similarity">
    <text evidence="4">Belongs to the FAH family.</text>
</comment>
<dbReference type="InterPro" id="IPR005959">
    <property type="entry name" value="Fumarylacetoacetase"/>
</dbReference>
<dbReference type="InterPro" id="IPR001611">
    <property type="entry name" value="Leu-rich_rpt"/>
</dbReference>
<evidence type="ECO:0000256" key="15">
    <source>
        <dbReference type="SAM" id="SignalP"/>
    </source>
</evidence>
<dbReference type="SUPFAM" id="SSF63433">
    <property type="entry name" value="Fumarylacetoacetate hydrolase, FAH, N-terminal domain"/>
    <property type="match status" value="1"/>
</dbReference>
<keyword evidence="20" id="KW-1185">Reference proteome</keyword>
<dbReference type="InterPro" id="IPR036663">
    <property type="entry name" value="Fumarylacetoacetase_C_sf"/>
</dbReference>
<dbReference type="Gene3D" id="3.90.850.10">
    <property type="entry name" value="Fumarylacetoacetase-like, C-terminal domain"/>
    <property type="match status" value="1"/>
</dbReference>
<evidence type="ECO:0000259" key="16">
    <source>
        <dbReference type="Pfam" id="PF01557"/>
    </source>
</evidence>
<evidence type="ECO:0000256" key="7">
    <source>
        <dbReference type="ARBA" id="ARBA00022723"/>
    </source>
</evidence>
<comment type="caution">
    <text evidence="19">The sequence shown here is derived from an EMBL/GenBank/DDBJ whole genome shotgun (WGS) entry which is preliminary data.</text>
</comment>
<reference evidence="19 20" key="1">
    <citation type="submission" date="2021-03" db="EMBL/GenBank/DDBJ databases">
        <authorList>
            <person name="King G.J."/>
            <person name="Bancroft I."/>
            <person name="Baten A."/>
            <person name="Bloomfield J."/>
            <person name="Borpatragohain P."/>
            <person name="He Z."/>
            <person name="Irish N."/>
            <person name="Irwin J."/>
            <person name="Liu K."/>
            <person name="Mauleon R.P."/>
            <person name="Moore J."/>
            <person name="Morris R."/>
            <person name="Ostergaard L."/>
            <person name="Wang B."/>
            <person name="Wells R."/>
        </authorList>
    </citation>
    <scope>NUCLEOTIDE SEQUENCE [LARGE SCALE GENOMIC DNA]</scope>
    <source>
        <strain evidence="19">R-o-18</strain>
        <tissue evidence="19">Leaf</tissue>
    </source>
</reference>
<dbReference type="Pfam" id="PF09298">
    <property type="entry name" value="FAA_hydrolase_N"/>
    <property type="match status" value="1"/>
</dbReference>
<dbReference type="InterPro" id="IPR011234">
    <property type="entry name" value="Fumarylacetoacetase-like_C"/>
</dbReference>
<keyword evidence="15" id="KW-0732">Signal</keyword>
<evidence type="ECO:0000313" key="19">
    <source>
        <dbReference type="EMBL" id="KAG5392010.1"/>
    </source>
</evidence>
<evidence type="ECO:0000256" key="14">
    <source>
        <dbReference type="SAM" id="MobiDB-lite"/>
    </source>
</evidence>
<dbReference type="SUPFAM" id="SSF52058">
    <property type="entry name" value="L domain-like"/>
    <property type="match status" value="1"/>
</dbReference>
<accession>A0ABQ7LZM0</accession>
<name>A0ABQ7LZM0_BRACM</name>
<dbReference type="Gene3D" id="2.30.30.230">
    <property type="entry name" value="Fumarylacetoacetase, N-terminal domain"/>
    <property type="match status" value="1"/>
</dbReference>
<feature type="signal peptide" evidence="15">
    <location>
        <begin position="1"/>
        <end position="30"/>
    </location>
</feature>
<dbReference type="InterPro" id="IPR013210">
    <property type="entry name" value="LRR_N_plant-typ"/>
</dbReference>
<comment type="cofactor">
    <cofactor evidence="1">
        <name>Ca(2+)</name>
        <dbReference type="ChEBI" id="CHEBI:29108"/>
    </cofactor>
</comment>
<comment type="pathway">
    <text evidence="3">Amino-acid degradation; L-phenylalanine degradation; acetoacetate and fumarate from L-phenylalanine: step 6/6.</text>
</comment>
<proteinExistence type="inferred from homology"/>
<feature type="compositionally biased region" description="Low complexity" evidence="14">
    <location>
        <begin position="591"/>
        <end position="606"/>
    </location>
</feature>
<feature type="region of interest" description="Disordered" evidence="14">
    <location>
        <begin position="437"/>
        <end position="617"/>
    </location>
</feature>
<evidence type="ECO:0000256" key="13">
    <source>
        <dbReference type="ARBA" id="ARBA00023232"/>
    </source>
</evidence>
<dbReference type="EMBL" id="JADBGQ010000006">
    <property type="protein sequence ID" value="KAG5392010.1"/>
    <property type="molecule type" value="Genomic_DNA"/>
</dbReference>
<keyword evidence="10" id="KW-0106">Calcium</keyword>
<keyword evidence="6" id="KW-0433">Leucine-rich repeat</keyword>
<dbReference type="PANTHER" id="PTHR43069:SF2">
    <property type="entry name" value="FUMARYLACETOACETASE"/>
    <property type="match status" value="1"/>
</dbReference>
<feature type="domain" description="Fumarylacetoacetase-like C-terminal" evidence="16">
    <location>
        <begin position="807"/>
        <end position="1073"/>
    </location>
</feature>
<evidence type="ECO:0000256" key="2">
    <source>
        <dbReference type="ARBA" id="ARBA00001946"/>
    </source>
</evidence>
<evidence type="ECO:0000313" key="20">
    <source>
        <dbReference type="Proteomes" id="UP000823674"/>
    </source>
</evidence>
<dbReference type="InterPro" id="IPR032675">
    <property type="entry name" value="LRR_dom_sf"/>
</dbReference>
<keyword evidence="13" id="KW-0585">Phenylalanine catabolism</keyword>
<organism evidence="19 20">
    <name type="scientific">Brassica rapa subsp. trilocularis</name>
    <dbReference type="NCBI Taxonomy" id="1813537"/>
    <lineage>
        <taxon>Eukaryota</taxon>
        <taxon>Viridiplantae</taxon>
        <taxon>Streptophyta</taxon>
        <taxon>Embryophyta</taxon>
        <taxon>Tracheophyta</taxon>
        <taxon>Spermatophyta</taxon>
        <taxon>Magnoliopsida</taxon>
        <taxon>eudicotyledons</taxon>
        <taxon>Gunneridae</taxon>
        <taxon>Pentapetalae</taxon>
        <taxon>rosids</taxon>
        <taxon>malvids</taxon>
        <taxon>Brassicales</taxon>
        <taxon>Brassicaceae</taxon>
        <taxon>Brassiceae</taxon>
        <taxon>Brassica</taxon>
    </lineage>
</organism>
<evidence type="ECO:0000259" key="17">
    <source>
        <dbReference type="Pfam" id="PF08263"/>
    </source>
</evidence>
<evidence type="ECO:0000256" key="11">
    <source>
        <dbReference type="ARBA" id="ARBA00022842"/>
    </source>
</evidence>
<dbReference type="Proteomes" id="UP000823674">
    <property type="component" value="Chromosome A06"/>
</dbReference>
<evidence type="ECO:0000256" key="8">
    <source>
        <dbReference type="ARBA" id="ARBA00022737"/>
    </source>
</evidence>